<comment type="caution">
    <text evidence="1">The sequence shown here is derived from an EMBL/GenBank/DDBJ whole genome shotgun (WGS) entry which is preliminary data.</text>
</comment>
<keyword evidence="2" id="KW-1185">Reference proteome</keyword>
<accession>A0A8X6GYR5</accession>
<dbReference type="AlphaFoldDB" id="A0A8X6GYR5"/>
<gene>
    <name evidence="1" type="ORF">TNCT_243771</name>
</gene>
<sequence length="70" mass="7932">MDIKCSVCHVKSQNEVVFAEHFVTEHTAITLESQGITSYSQRENIDNSMEIVPISQDSRFSPPSCKRCEI</sequence>
<organism evidence="1 2">
    <name type="scientific">Trichonephila clavata</name>
    <name type="common">Joro spider</name>
    <name type="synonym">Nephila clavata</name>
    <dbReference type="NCBI Taxonomy" id="2740835"/>
    <lineage>
        <taxon>Eukaryota</taxon>
        <taxon>Metazoa</taxon>
        <taxon>Ecdysozoa</taxon>
        <taxon>Arthropoda</taxon>
        <taxon>Chelicerata</taxon>
        <taxon>Arachnida</taxon>
        <taxon>Araneae</taxon>
        <taxon>Araneomorphae</taxon>
        <taxon>Entelegynae</taxon>
        <taxon>Araneoidea</taxon>
        <taxon>Nephilidae</taxon>
        <taxon>Trichonephila</taxon>
    </lineage>
</organism>
<evidence type="ECO:0000313" key="2">
    <source>
        <dbReference type="Proteomes" id="UP000887116"/>
    </source>
</evidence>
<dbReference type="EMBL" id="BMAO01036892">
    <property type="protein sequence ID" value="GFR13787.1"/>
    <property type="molecule type" value="Genomic_DNA"/>
</dbReference>
<proteinExistence type="predicted"/>
<evidence type="ECO:0000313" key="1">
    <source>
        <dbReference type="EMBL" id="GFR13787.1"/>
    </source>
</evidence>
<name>A0A8X6GYR5_TRICU</name>
<reference evidence="1" key="1">
    <citation type="submission" date="2020-07" db="EMBL/GenBank/DDBJ databases">
        <title>Multicomponent nature underlies the extraordinary mechanical properties of spider dragline silk.</title>
        <authorList>
            <person name="Kono N."/>
            <person name="Nakamura H."/>
            <person name="Mori M."/>
            <person name="Yoshida Y."/>
            <person name="Ohtoshi R."/>
            <person name="Malay A.D."/>
            <person name="Moran D.A.P."/>
            <person name="Tomita M."/>
            <person name="Numata K."/>
            <person name="Arakawa K."/>
        </authorList>
    </citation>
    <scope>NUCLEOTIDE SEQUENCE</scope>
</reference>
<protein>
    <submittedName>
        <fullName evidence="1">Uncharacterized protein</fullName>
    </submittedName>
</protein>
<dbReference type="Proteomes" id="UP000887116">
    <property type="component" value="Unassembled WGS sequence"/>
</dbReference>